<proteinExistence type="predicted"/>
<protein>
    <recommendedName>
        <fullName evidence="3">Lipocalin-like protein</fullName>
    </recommendedName>
</protein>
<comment type="caution">
    <text evidence="1">The sequence shown here is derived from an EMBL/GenBank/DDBJ whole genome shotgun (WGS) entry which is preliminary data.</text>
</comment>
<organism evidence="1 2">
    <name type="scientific">Flavobacterium endophyticum</name>
    <dbReference type="NCBI Taxonomy" id="1540163"/>
    <lineage>
        <taxon>Bacteria</taxon>
        <taxon>Pseudomonadati</taxon>
        <taxon>Bacteroidota</taxon>
        <taxon>Flavobacteriia</taxon>
        <taxon>Flavobacteriales</taxon>
        <taxon>Flavobacteriaceae</taxon>
        <taxon>Flavobacterium</taxon>
    </lineage>
</organism>
<sequence>MKKGVLLLFTTLMLTACGQKVSKEDAKKLNGYWEIEKVILADGSEKDYKINTTYDFFEIGSNYRGFRKKVSPQLNGKFLADDSSEAVEIVEKDGKIYLDYKTEYAKWEEELKSISEDKMTIVNQQKIEYQYKKATPINLLDGEETK</sequence>
<dbReference type="Proteomes" id="UP000277579">
    <property type="component" value="Unassembled WGS sequence"/>
</dbReference>
<dbReference type="PROSITE" id="PS51257">
    <property type="entry name" value="PROKAR_LIPOPROTEIN"/>
    <property type="match status" value="1"/>
</dbReference>
<evidence type="ECO:0000313" key="2">
    <source>
        <dbReference type="Proteomes" id="UP000277579"/>
    </source>
</evidence>
<dbReference type="RefSeq" id="WP_121376207.1">
    <property type="nucleotide sequence ID" value="NZ_RBLC01000001.1"/>
</dbReference>
<dbReference type="EMBL" id="RBLC01000001">
    <property type="protein sequence ID" value="RKS25445.1"/>
    <property type="molecule type" value="Genomic_DNA"/>
</dbReference>
<gene>
    <name evidence="1" type="ORF">CLV94_0477</name>
</gene>
<accession>A0A495MJA4</accession>
<keyword evidence="2" id="KW-1185">Reference proteome</keyword>
<evidence type="ECO:0000313" key="1">
    <source>
        <dbReference type="EMBL" id="RKS25445.1"/>
    </source>
</evidence>
<dbReference type="AlphaFoldDB" id="A0A495MJA4"/>
<name>A0A495MJA4_9FLAO</name>
<reference evidence="1 2" key="1">
    <citation type="submission" date="2018-10" db="EMBL/GenBank/DDBJ databases">
        <title>Genomic Encyclopedia of Archaeal and Bacterial Type Strains, Phase II (KMG-II): from individual species to whole genera.</title>
        <authorList>
            <person name="Goeker M."/>
        </authorList>
    </citation>
    <scope>NUCLEOTIDE SEQUENCE [LARGE SCALE GENOMIC DNA]</scope>
    <source>
        <strain evidence="1 2">DSM 29537</strain>
    </source>
</reference>
<dbReference type="OrthoDB" id="1143855at2"/>
<evidence type="ECO:0008006" key="3">
    <source>
        <dbReference type="Google" id="ProtNLM"/>
    </source>
</evidence>